<evidence type="ECO:0000313" key="2">
    <source>
        <dbReference type="Proteomes" id="UP001189429"/>
    </source>
</evidence>
<reference evidence="1" key="1">
    <citation type="submission" date="2023-10" db="EMBL/GenBank/DDBJ databases">
        <authorList>
            <person name="Chen Y."/>
            <person name="Shah S."/>
            <person name="Dougan E. K."/>
            <person name="Thang M."/>
            <person name="Chan C."/>
        </authorList>
    </citation>
    <scope>NUCLEOTIDE SEQUENCE [LARGE SCALE GENOMIC DNA]</scope>
</reference>
<protein>
    <submittedName>
        <fullName evidence="1">Uncharacterized protein</fullName>
    </submittedName>
</protein>
<name>A0ABN9Q025_9DINO</name>
<proteinExistence type="predicted"/>
<accession>A0ABN9Q025</accession>
<organism evidence="1 2">
    <name type="scientific">Prorocentrum cordatum</name>
    <dbReference type="NCBI Taxonomy" id="2364126"/>
    <lineage>
        <taxon>Eukaryota</taxon>
        <taxon>Sar</taxon>
        <taxon>Alveolata</taxon>
        <taxon>Dinophyceae</taxon>
        <taxon>Prorocentrales</taxon>
        <taxon>Prorocentraceae</taxon>
        <taxon>Prorocentrum</taxon>
    </lineage>
</organism>
<evidence type="ECO:0000313" key="1">
    <source>
        <dbReference type="EMBL" id="CAK0798959.1"/>
    </source>
</evidence>
<sequence length="148" mass="16456">MLSLQRVVDRLAQQQQQQQRQSGDERCLKTGVWVSLGAGSFWSSTSSRVDAERRLLQSRCNVLLTILPDEEAPCNPKRMSLRGNSVDDTIFPLGALFRVVRVARKVSSDLGPGSGGHAASRWPVYEIELRASVRIAWRPWSCCRSAGS</sequence>
<comment type="caution">
    <text evidence="1">The sequence shown here is derived from an EMBL/GenBank/DDBJ whole genome shotgun (WGS) entry which is preliminary data.</text>
</comment>
<gene>
    <name evidence="1" type="ORF">PCOR1329_LOCUS7578</name>
</gene>
<dbReference type="EMBL" id="CAUYUJ010002058">
    <property type="protein sequence ID" value="CAK0798959.1"/>
    <property type="molecule type" value="Genomic_DNA"/>
</dbReference>
<keyword evidence="2" id="KW-1185">Reference proteome</keyword>
<dbReference type="Proteomes" id="UP001189429">
    <property type="component" value="Unassembled WGS sequence"/>
</dbReference>